<feature type="domain" description="Major facilitator superfamily (MFS) profile" evidence="7">
    <location>
        <begin position="1"/>
        <end position="178"/>
    </location>
</feature>
<dbReference type="AlphaFoldDB" id="A0A645A811"/>
<keyword evidence="4 6" id="KW-1133">Transmembrane helix</keyword>
<dbReference type="InterPro" id="IPR011701">
    <property type="entry name" value="MFS"/>
</dbReference>
<comment type="caution">
    <text evidence="8">The sequence shown here is derived from an EMBL/GenBank/DDBJ whole genome shotgun (WGS) entry which is preliminary data.</text>
</comment>
<proteinExistence type="predicted"/>
<dbReference type="InterPro" id="IPR020846">
    <property type="entry name" value="MFS_dom"/>
</dbReference>
<organism evidence="8">
    <name type="scientific">bioreactor metagenome</name>
    <dbReference type="NCBI Taxonomy" id="1076179"/>
    <lineage>
        <taxon>unclassified sequences</taxon>
        <taxon>metagenomes</taxon>
        <taxon>ecological metagenomes</taxon>
    </lineage>
</organism>
<evidence type="ECO:0000313" key="8">
    <source>
        <dbReference type="EMBL" id="MPM47003.1"/>
    </source>
</evidence>
<feature type="transmembrane region" description="Helical" evidence="6">
    <location>
        <begin position="104"/>
        <end position="125"/>
    </location>
</feature>
<name>A0A645A811_9ZZZZ</name>
<evidence type="ECO:0000256" key="3">
    <source>
        <dbReference type="ARBA" id="ARBA00022692"/>
    </source>
</evidence>
<accession>A0A645A811</accession>
<gene>
    <name evidence="8" type="ORF">SDC9_93711</name>
</gene>
<feature type="transmembrane region" description="Helical" evidence="6">
    <location>
        <begin position="46"/>
        <end position="66"/>
    </location>
</feature>
<feature type="transmembrane region" description="Helical" evidence="6">
    <location>
        <begin position="137"/>
        <end position="160"/>
    </location>
</feature>
<dbReference type="SUPFAM" id="SSF103473">
    <property type="entry name" value="MFS general substrate transporter"/>
    <property type="match status" value="1"/>
</dbReference>
<dbReference type="PANTHER" id="PTHR43124:SF3">
    <property type="entry name" value="CHLORAMPHENICOL EFFLUX PUMP RV0191"/>
    <property type="match status" value="1"/>
</dbReference>
<evidence type="ECO:0000259" key="7">
    <source>
        <dbReference type="PROSITE" id="PS50850"/>
    </source>
</evidence>
<protein>
    <recommendedName>
        <fullName evidence="7">Major facilitator superfamily (MFS) profile domain-containing protein</fullName>
    </recommendedName>
</protein>
<keyword evidence="3 6" id="KW-0812">Transmembrane</keyword>
<feature type="transmembrane region" description="Helical" evidence="6">
    <location>
        <begin position="21"/>
        <end position="40"/>
    </location>
</feature>
<dbReference type="InterPro" id="IPR050189">
    <property type="entry name" value="MFS_Efflux_Transporters"/>
</dbReference>
<evidence type="ECO:0000256" key="5">
    <source>
        <dbReference type="ARBA" id="ARBA00023136"/>
    </source>
</evidence>
<evidence type="ECO:0000256" key="1">
    <source>
        <dbReference type="ARBA" id="ARBA00004651"/>
    </source>
</evidence>
<keyword evidence="2" id="KW-1003">Cell membrane</keyword>
<evidence type="ECO:0000256" key="2">
    <source>
        <dbReference type="ARBA" id="ARBA00022475"/>
    </source>
</evidence>
<keyword evidence="5 6" id="KW-0472">Membrane</keyword>
<dbReference type="EMBL" id="VSSQ01011506">
    <property type="protein sequence ID" value="MPM47003.1"/>
    <property type="molecule type" value="Genomic_DNA"/>
</dbReference>
<dbReference type="InterPro" id="IPR036259">
    <property type="entry name" value="MFS_trans_sf"/>
</dbReference>
<dbReference type="GO" id="GO:0005886">
    <property type="term" value="C:plasma membrane"/>
    <property type="evidence" value="ECO:0007669"/>
    <property type="project" value="UniProtKB-SubCell"/>
</dbReference>
<dbReference type="Pfam" id="PF07690">
    <property type="entry name" value="MFS_1"/>
    <property type="match status" value="1"/>
</dbReference>
<feature type="transmembrane region" description="Helical" evidence="6">
    <location>
        <begin position="73"/>
        <end position="92"/>
    </location>
</feature>
<reference evidence="8" key="1">
    <citation type="submission" date="2019-08" db="EMBL/GenBank/DDBJ databases">
        <authorList>
            <person name="Kucharzyk K."/>
            <person name="Murdoch R.W."/>
            <person name="Higgins S."/>
            <person name="Loffler F."/>
        </authorList>
    </citation>
    <scope>NUCLEOTIDE SEQUENCE</scope>
</reference>
<comment type="subcellular location">
    <subcellularLocation>
        <location evidence="1">Cell membrane</location>
        <topology evidence="1">Multi-pass membrane protein</topology>
    </subcellularLocation>
</comment>
<dbReference type="PROSITE" id="PS50850">
    <property type="entry name" value="MFS"/>
    <property type="match status" value="1"/>
</dbReference>
<evidence type="ECO:0000256" key="4">
    <source>
        <dbReference type="ARBA" id="ARBA00022989"/>
    </source>
</evidence>
<dbReference type="PANTHER" id="PTHR43124">
    <property type="entry name" value="PURINE EFFLUX PUMP PBUE"/>
    <property type="match status" value="1"/>
</dbReference>
<dbReference type="Gene3D" id="1.20.1250.20">
    <property type="entry name" value="MFS general substrate transporter like domains"/>
    <property type="match status" value="1"/>
</dbReference>
<evidence type="ECO:0000256" key="6">
    <source>
        <dbReference type="SAM" id="Phobius"/>
    </source>
</evidence>
<sequence>MFNLLFAKNDLGLSMAQYGKIMSTVAMVMLLAYIPLGWLVDRFHPLRIFIIGGFLIIVANVFGFFWCRDYDTFFVVSFLISATYVLQGASSLPLTVRLYPGEKYGQFCSAAAMISSISLIVANAGGGAFIDCFGYRYIFVWDFIFTVIATAILLVVYVMWKNYGGDANYIPPQKKVDL</sequence>
<dbReference type="GO" id="GO:0022857">
    <property type="term" value="F:transmembrane transporter activity"/>
    <property type="evidence" value="ECO:0007669"/>
    <property type="project" value="InterPro"/>
</dbReference>